<feature type="domain" description="RIN4 pathogenic type III effector avirulence factor Avr cleavage site" evidence="2">
    <location>
        <begin position="174"/>
        <end position="207"/>
    </location>
</feature>
<keyword evidence="4" id="KW-1185">Reference proteome</keyword>
<accession>A0AAW1H5J5</accession>
<gene>
    <name evidence="3" type="ORF">RND81_12G031200</name>
</gene>
<dbReference type="InterPro" id="IPR008700">
    <property type="entry name" value="TypeIII_avirulence_cleave"/>
</dbReference>
<protein>
    <recommendedName>
        <fullName evidence="2">RIN4 pathogenic type III effector avirulence factor Avr cleavage site domain-containing protein</fullName>
    </recommendedName>
</protein>
<dbReference type="InterPro" id="IPR040387">
    <property type="entry name" value="RIN4/NOI4"/>
</dbReference>
<dbReference type="EMBL" id="JBDFQZ010000012">
    <property type="protein sequence ID" value="KAK9671457.1"/>
    <property type="molecule type" value="Genomic_DNA"/>
</dbReference>
<organism evidence="3 4">
    <name type="scientific">Saponaria officinalis</name>
    <name type="common">Common soapwort</name>
    <name type="synonym">Lychnis saponaria</name>
    <dbReference type="NCBI Taxonomy" id="3572"/>
    <lineage>
        <taxon>Eukaryota</taxon>
        <taxon>Viridiplantae</taxon>
        <taxon>Streptophyta</taxon>
        <taxon>Embryophyta</taxon>
        <taxon>Tracheophyta</taxon>
        <taxon>Spermatophyta</taxon>
        <taxon>Magnoliopsida</taxon>
        <taxon>eudicotyledons</taxon>
        <taxon>Gunneridae</taxon>
        <taxon>Pentapetalae</taxon>
        <taxon>Caryophyllales</taxon>
        <taxon>Caryophyllaceae</taxon>
        <taxon>Caryophylleae</taxon>
        <taxon>Saponaria</taxon>
    </lineage>
</organism>
<name>A0AAW1H5J5_SAPOF</name>
<evidence type="ECO:0000313" key="3">
    <source>
        <dbReference type="EMBL" id="KAK9671457.1"/>
    </source>
</evidence>
<dbReference type="PANTHER" id="PTHR33159">
    <property type="entry name" value="RPM1-INTERACTING PROTEIN 4 (RIN4) FAMILY PROTEIN"/>
    <property type="match status" value="1"/>
</dbReference>
<dbReference type="PANTHER" id="PTHR33159:SF6">
    <property type="entry name" value="RPM1-INTERACTING PROTEIN 4"/>
    <property type="match status" value="1"/>
</dbReference>
<feature type="compositionally biased region" description="Polar residues" evidence="1">
    <location>
        <begin position="33"/>
        <end position="44"/>
    </location>
</feature>
<evidence type="ECO:0000259" key="2">
    <source>
        <dbReference type="Pfam" id="PF05627"/>
    </source>
</evidence>
<dbReference type="Proteomes" id="UP001443914">
    <property type="component" value="Unassembled WGS sequence"/>
</dbReference>
<comment type="caution">
    <text evidence="3">The sequence shown here is derived from an EMBL/GenBank/DDBJ whole genome shotgun (WGS) entry which is preliminary data.</text>
</comment>
<evidence type="ECO:0000256" key="1">
    <source>
        <dbReference type="SAM" id="MobiDB-lite"/>
    </source>
</evidence>
<dbReference type="GO" id="GO:0005886">
    <property type="term" value="C:plasma membrane"/>
    <property type="evidence" value="ECO:0007669"/>
    <property type="project" value="TreeGrafter"/>
</dbReference>
<feature type="compositionally biased region" description="Basic and acidic residues" evidence="1">
    <location>
        <begin position="52"/>
        <end position="87"/>
    </location>
</feature>
<proteinExistence type="predicted"/>
<feature type="compositionally biased region" description="Polar residues" evidence="1">
    <location>
        <begin position="88"/>
        <end position="101"/>
    </location>
</feature>
<dbReference type="Pfam" id="PF05627">
    <property type="entry name" value="AvrRpt-cleavage"/>
    <property type="match status" value="2"/>
</dbReference>
<evidence type="ECO:0000313" key="4">
    <source>
        <dbReference type="Proteomes" id="UP001443914"/>
    </source>
</evidence>
<dbReference type="AlphaFoldDB" id="A0AAW1H5J5"/>
<reference evidence="3" key="1">
    <citation type="submission" date="2024-03" db="EMBL/GenBank/DDBJ databases">
        <title>WGS assembly of Saponaria officinalis var. Norfolk2.</title>
        <authorList>
            <person name="Jenkins J."/>
            <person name="Shu S."/>
            <person name="Grimwood J."/>
            <person name="Barry K."/>
            <person name="Goodstein D."/>
            <person name="Schmutz J."/>
            <person name="Leebens-Mack J."/>
            <person name="Osbourn A."/>
        </authorList>
    </citation>
    <scope>NUCLEOTIDE SEQUENCE [LARGE SCALE GENOMIC DNA]</scope>
    <source>
        <strain evidence="3">JIC</strain>
    </source>
</reference>
<sequence length="246" mass="26770">MARSNVPPFGNWDAEEDISYTTSFENARRPSSSERANPNRSPVNPNMIPKQETLKRLESPRGKHERKISLDEGDLQRQGDGVRRASRDTNLQTSVGMSGSTPKRGPRPNGASLRSADQSPMHPHYQAKIPSKGSTISSPSWERKGSCEGSQGLAPSTPGRSRLKSVPRGNETPERGTAVPKFGEWDETDPSSADGFSHIFSKVKEERHGSVGNAPGGATQTHHSNVQKRHTSKDSKGCCCFPWGGN</sequence>
<feature type="region of interest" description="Disordered" evidence="1">
    <location>
        <begin position="1"/>
        <end position="236"/>
    </location>
</feature>
<feature type="domain" description="RIN4 pathogenic type III effector avirulence factor Avr cleavage site" evidence="2">
    <location>
        <begin position="3"/>
        <end position="29"/>
    </location>
</feature>